<keyword evidence="2" id="KW-0472">Membrane</keyword>
<dbReference type="InterPro" id="IPR003715">
    <property type="entry name" value="Poly_export_N"/>
</dbReference>
<reference evidence="5 6" key="1">
    <citation type="submission" date="2016-10" db="EMBL/GenBank/DDBJ databases">
        <authorList>
            <person name="de Groot N.N."/>
        </authorList>
    </citation>
    <scope>NUCLEOTIDE SEQUENCE [LARGE SCALE GENOMIC DNA]</scope>
    <source>
        <strain evidence="5 6">DSM 21668</strain>
    </source>
</reference>
<evidence type="ECO:0000313" key="6">
    <source>
        <dbReference type="Proteomes" id="UP000198901"/>
    </source>
</evidence>
<feature type="domain" description="Soluble ligand binding" evidence="4">
    <location>
        <begin position="331"/>
        <end position="373"/>
    </location>
</feature>
<accession>A0A1G9K6M5</accession>
<dbReference type="GO" id="GO:0015159">
    <property type="term" value="F:polysaccharide transmembrane transporter activity"/>
    <property type="evidence" value="ECO:0007669"/>
    <property type="project" value="InterPro"/>
</dbReference>
<keyword evidence="6" id="KW-1185">Reference proteome</keyword>
<dbReference type="InterPro" id="IPR019554">
    <property type="entry name" value="Soluble_ligand-bd"/>
</dbReference>
<organism evidence="5 6">
    <name type="scientific">Siphonobacter aquaeclarae</name>
    <dbReference type="NCBI Taxonomy" id="563176"/>
    <lineage>
        <taxon>Bacteria</taxon>
        <taxon>Pseudomonadati</taxon>
        <taxon>Bacteroidota</taxon>
        <taxon>Cytophagia</taxon>
        <taxon>Cytophagales</taxon>
        <taxon>Cytophagaceae</taxon>
        <taxon>Siphonobacter</taxon>
    </lineage>
</organism>
<keyword evidence="1" id="KW-0732">Signal</keyword>
<name>A0A1G9K6M5_9BACT</name>
<feature type="domain" description="Polysaccharide export protein N-terminal" evidence="3">
    <location>
        <begin position="150"/>
        <end position="216"/>
    </location>
</feature>
<evidence type="ECO:0000259" key="3">
    <source>
        <dbReference type="Pfam" id="PF02563"/>
    </source>
</evidence>
<dbReference type="Pfam" id="PF10531">
    <property type="entry name" value="SLBB"/>
    <property type="match status" value="3"/>
</dbReference>
<dbReference type="InterPro" id="IPR049712">
    <property type="entry name" value="Poly_export"/>
</dbReference>
<keyword evidence="2" id="KW-0812">Transmembrane</keyword>
<evidence type="ECO:0000256" key="1">
    <source>
        <dbReference type="ARBA" id="ARBA00022729"/>
    </source>
</evidence>
<dbReference type="Pfam" id="PF02563">
    <property type="entry name" value="Poly_export"/>
    <property type="match status" value="1"/>
</dbReference>
<dbReference type="STRING" id="563176.SAMN04488090_0906"/>
<dbReference type="PANTHER" id="PTHR33619:SF3">
    <property type="entry name" value="POLYSACCHARIDE EXPORT PROTEIN GFCE-RELATED"/>
    <property type="match status" value="1"/>
</dbReference>
<feature type="domain" description="Soluble ligand binding" evidence="4">
    <location>
        <begin position="239"/>
        <end position="285"/>
    </location>
</feature>
<dbReference type="Proteomes" id="UP000198901">
    <property type="component" value="Unassembled WGS sequence"/>
</dbReference>
<feature type="domain" description="Soluble ligand binding" evidence="4">
    <location>
        <begin position="406"/>
        <end position="455"/>
    </location>
</feature>
<evidence type="ECO:0000256" key="2">
    <source>
        <dbReference type="SAM" id="Phobius"/>
    </source>
</evidence>
<dbReference type="AlphaFoldDB" id="A0A1G9K6M5"/>
<protein>
    <submittedName>
        <fullName evidence="5">Capsule biosynthesis GfcC</fullName>
    </submittedName>
</protein>
<keyword evidence="2" id="KW-1133">Transmembrane helix</keyword>
<dbReference type="Gene3D" id="3.10.560.10">
    <property type="entry name" value="Outer membrane lipoprotein wza domain like"/>
    <property type="match status" value="5"/>
</dbReference>
<gene>
    <name evidence="5" type="ORF">SAMN04488090_0906</name>
</gene>
<evidence type="ECO:0000313" key="5">
    <source>
        <dbReference type="EMBL" id="SDL45540.1"/>
    </source>
</evidence>
<evidence type="ECO:0000259" key="4">
    <source>
        <dbReference type="Pfam" id="PF10531"/>
    </source>
</evidence>
<dbReference type="PANTHER" id="PTHR33619">
    <property type="entry name" value="POLYSACCHARIDE EXPORT PROTEIN GFCE-RELATED"/>
    <property type="match status" value="1"/>
</dbReference>
<sequence length="834" mass="93074">MFDIVQPFRKKLNFHLKRIEMLLPVRSSDLMKSFLFERASRISFHSVILFVLLLMAGQARSQVIPNFPQQNTTIPQTQAPVPGNTTITDQSKNRNVVVDDPRAKARQDSVRLLRIQEEDPEKAVKKLKIFGADIFTNKSLDFVPVTNIPTPKGYILGAGDQLILNLYGTQFKDVSITQKITPEGTILIPQVGPVFLSGMTIEAATERLYGKLANIYPLGRGMDLSVRIGDIRSIRINFVGEVVNPGTFTLPSLATVMNALYFSGGPTESGSFRMINLIRRNKFGQDSVIRRIDLYQYLTKGLRINDISLRDDDVIQIPPYKSRIELVAGTKKTGYFELLPGENLGNLLDYAGGFVEDAYRNVITVQRITSNGRKFLDVADSEVRKFEVINGDRVGINKVPERELNMVTISGSVYMPGAYPLDRNPTVKDLVKRAEGPTREAFLGRASLYRQKDDMTEELISVNLGRILEGKDTNVVLKPLDRLEILNVTKLREGLIVRILGEVNNVQADTNKGYFPWFEGMTVEDLIIKAGNLRAAASPNHIEVVRPKHLLSDDPKDVNSTLGERYNFGISRDLRLTEDASQFKLQPFDIVYVRTSPNFEENQSVKVEGEVLRRGEYSLIDRDERISDLVKRAGGLTLYAYVDGASLIRRSKLSKTEIDQQQRTLNEISGNNRKAAVNADVITKDKEEAIGIDLAKILSKPHTEIDLVLQDGDLLSIPKHNPTIKIEGEVQLPTTTRFTRGVGLGEYISRAGGFTSRSVKKRTYVVYANGFAKKTKHFLFFNSYPEVRPGSRIVVPTRTVADITSAQIIGSIAQVGAALGGLVSIVALLRTFNN</sequence>
<feature type="transmembrane region" description="Helical" evidence="2">
    <location>
        <begin position="808"/>
        <end position="829"/>
    </location>
</feature>
<proteinExistence type="predicted"/>
<dbReference type="EMBL" id="FNGS01000002">
    <property type="protein sequence ID" value="SDL45540.1"/>
    <property type="molecule type" value="Genomic_DNA"/>
</dbReference>